<evidence type="ECO:0000313" key="4">
    <source>
        <dbReference type="Proteomes" id="UP000053890"/>
    </source>
</evidence>
<evidence type="ECO:0000256" key="2">
    <source>
        <dbReference type="SAM" id="Phobius"/>
    </source>
</evidence>
<evidence type="ECO:0000313" key="3">
    <source>
        <dbReference type="EMBL" id="KPV77930.1"/>
    </source>
</evidence>
<dbReference type="GeneID" id="28975777"/>
<dbReference type="EMBL" id="KQ474073">
    <property type="protein sequence ID" value="KPV77930.1"/>
    <property type="molecule type" value="Genomic_DNA"/>
</dbReference>
<accession>A0A194SBV5</accession>
<feature type="transmembrane region" description="Helical" evidence="2">
    <location>
        <begin position="334"/>
        <end position="357"/>
    </location>
</feature>
<feature type="transmembrane region" description="Helical" evidence="2">
    <location>
        <begin position="377"/>
        <end position="398"/>
    </location>
</feature>
<keyword evidence="2" id="KW-1133">Transmembrane helix</keyword>
<keyword evidence="2" id="KW-0812">Transmembrane</keyword>
<keyword evidence="4" id="KW-1185">Reference proteome</keyword>
<feature type="compositionally biased region" description="Polar residues" evidence="1">
    <location>
        <begin position="498"/>
        <end position="509"/>
    </location>
</feature>
<dbReference type="OMA" id="SEWIYAI"/>
<feature type="transmembrane region" description="Helical" evidence="2">
    <location>
        <begin position="164"/>
        <end position="188"/>
    </location>
</feature>
<dbReference type="AlphaFoldDB" id="A0A194SBV5"/>
<dbReference type="Proteomes" id="UP000053890">
    <property type="component" value="Unassembled WGS sequence"/>
</dbReference>
<sequence length="563" mass="60878">MASLVPTTLDEHTVPNILAQLDATLYPAPTSGLLARMAVLWTLTGLSIIVAVLYLYLHYQNTIDRRRSLWLVRLVDRPSGRFVVINPRPALTGVVIIYSIYALVYEGAFWYVYSTRCAQNLYIGVRNFNPVPLFIGGWILSWSGLQAFLVAVESERKFMSARTANTFFIVGGTLLVLSSVGIGIYTTIMTVRILDRYNELRAALVELERSLGSRVPALLDLIPLQLPAEAFVSAANGARRAGIVQGAAGPFLLLPIAISNIGGIALAIRMRRQIRESIKVLADGVATVAPSTTRARIDAREVRAMARQRPGERATVTTAHARKIMALQKAAKDLLATTSVIAFVSLCLFFVVAWIAWCSVTNKLSDTSNNWPYVESTALLSEWIYAIAITTSLFYLLYNAVRARRRIPDLEAASPGAVRPVLVGVGPGAGSMDLGEKSTSLPHEQEQVEVEMAESDPSASELPSFAREQGDSAAGLLPPATASDAGRRPLSPARSWASFASNREGSDSSPGGWRSSWLGRGAAPKLASPAASIMVTVETSQVCDDGSRTMCAPWDGRDVPSSR</sequence>
<feature type="transmembrane region" description="Helical" evidence="2">
    <location>
        <begin position="247"/>
        <end position="268"/>
    </location>
</feature>
<gene>
    <name evidence="3" type="ORF">RHOBADRAFT_50457</name>
</gene>
<evidence type="ECO:0000256" key="1">
    <source>
        <dbReference type="SAM" id="MobiDB-lite"/>
    </source>
</evidence>
<feature type="transmembrane region" description="Helical" evidence="2">
    <location>
        <begin position="33"/>
        <end position="57"/>
    </location>
</feature>
<protein>
    <submittedName>
        <fullName evidence="3">Uncharacterized protein</fullName>
    </submittedName>
</protein>
<proteinExistence type="predicted"/>
<reference evidence="3 4" key="1">
    <citation type="journal article" date="2015" name="Front. Microbiol.">
        <title>Genome sequence of the plant growth promoting endophytic yeast Rhodotorula graminis WP1.</title>
        <authorList>
            <person name="Firrincieli A."/>
            <person name="Otillar R."/>
            <person name="Salamov A."/>
            <person name="Schmutz J."/>
            <person name="Khan Z."/>
            <person name="Redman R.S."/>
            <person name="Fleck N.D."/>
            <person name="Lindquist E."/>
            <person name="Grigoriev I.V."/>
            <person name="Doty S.L."/>
        </authorList>
    </citation>
    <scope>NUCLEOTIDE SEQUENCE [LARGE SCALE GENOMIC DNA]</scope>
    <source>
        <strain evidence="3 4">WP1</strain>
    </source>
</reference>
<dbReference type="OrthoDB" id="2536408at2759"/>
<feature type="region of interest" description="Disordered" evidence="1">
    <location>
        <begin position="453"/>
        <end position="516"/>
    </location>
</feature>
<name>A0A194SBV5_RHOGW</name>
<dbReference type="RefSeq" id="XP_018273979.1">
    <property type="nucleotide sequence ID" value="XM_018415329.1"/>
</dbReference>
<keyword evidence="2" id="KW-0472">Membrane</keyword>
<organism evidence="3 4">
    <name type="scientific">Rhodotorula graminis (strain WP1)</name>
    <dbReference type="NCBI Taxonomy" id="578459"/>
    <lineage>
        <taxon>Eukaryota</taxon>
        <taxon>Fungi</taxon>
        <taxon>Dikarya</taxon>
        <taxon>Basidiomycota</taxon>
        <taxon>Pucciniomycotina</taxon>
        <taxon>Microbotryomycetes</taxon>
        <taxon>Sporidiobolales</taxon>
        <taxon>Sporidiobolaceae</taxon>
        <taxon>Rhodotorula</taxon>
    </lineage>
</organism>
<feature type="transmembrane region" description="Helical" evidence="2">
    <location>
        <begin position="133"/>
        <end position="152"/>
    </location>
</feature>
<feature type="transmembrane region" description="Helical" evidence="2">
    <location>
        <begin position="90"/>
        <end position="113"/>
    </location>
</feature>